<keyword evidence="4 10" id="KW-0645">Protease</keyword>
<dbReference type="Gene3D" id="3.40.50.200">
    <property type="entry name" value="Peptidase S8/S53 domain"/>
    <property type="match status" value="1"/>
</dbReference>
<dbReference type="PANTHER" id="PTHR43806">
    <property type="entry name" value="PEPTIDASE S8"/>
    <property type="match status" value="1"/>
</dbReference>
<keyword evidence="7 10" id="KW-0720">Serine protease</keyword>
<reference evidence="15 16" key="1">
    <citation type="submission" date="2018-03" db="EMBL/GenBank/DDBJ databases">
        <title>Genomic Encyclopedia of Archaeal and Bacterial Type Strains, Phase II (KMG-II): from individual species to whole genera.</title>
        <authorList>
            <person name="Goeker M."/>
        </authorList>
    </citation>
    <scope>NUCLEOTIDE SEQUENCE [LARGE SCALE GENOMIC DNA]</scope>
    <source>
        <strain evidence="15 16">DSM 45348</strain>
    </source>
</reference>
<feature type="active site" description="Charge relay system" evidence="9 10">
    <location>
        <position position="153"/>
    </location>
</feature>
<keyword evidence="3" id="KW-0964">Secreted</keyword>
<evidence type="ECO:0000256" key="8">
    <source>
        <dbReference type="ARBA" id="ARBA00023145"/>
    </source>
</evidence>
<dbReference type="InterPro" id="IPR054399">
    <property type="entry name" value="Fervidolysin-like_N_prodom"/>
</dbReference>
<organism evidence="15 16">
    <name type="scientific">Pseudosporangium ferrugineum</name>
    <dbReference type="NCBI Taxonomy" id="439699"/>
    <lineage>
        <taxon>Bacteria</taxon>
        <taxon>Bacillati</taxon>
        <taxon>Actinomycetota</taxon>
        <taxon>Actinomycetes</taxon>
        <taxon>Micromonosporales</taxon>
        <taxon>Micromonosporaceae</taxon>
        <taxon>Pseudosporangium</taxon>
    </lineage>
</organism>
<dbReference type="PROSITE" id="PS00137">
    <property type="entry name" value="SUBTILASE_HIS"/>
    <property type="match status" value="1"/>
</dbReference>
<evidence type="ECO:0000256" key="7">
    <source>
        <dbReference type="ARBA" id="ARBA00022825"/>
    </source>
</evidence>
<feature type="region of interest" description="Disordered" evidence="11">
    <location>
        <begin position="177"/>
        <end position="214"/>
    </location>
</feature>
<evidence type="ECO:0000256" key="9">
    <source>
        <dbReference type="PIRSR" id="PIRSR615500-1"/>
    </source>
</evidence>
<dbReference type="InterPro" id="IPR015500">
    <property type="entry name" value="Peptidase_S8_subtilisin-rel"/>
</dbReference>
<dbReference type="CDD" id="cd07496">
    <property type="entry name" value="Peptidases_S8_13"/>
    <property type="match status" value="1"/>
</dbReference>
<dbReference type="PANTHER" id="PTHR43806:SF11">
    <property type="entry name" value="CEREVISIN-RELATED"/>
    <property type="match status" value="1"/>
</dbReference>
<dbReference type="FunFam" id="3.40.50.200:FF:000022">
    <property type="entry name" value="Extracellular protease"/>
    <property type="match status" value="1"/>
</dbReference>
<feature type="compositionally biased region" description="Polar residues" evidence="11">
    <location>
        <begin position="372"/>
        <end position="386"/>
    </location>
</feature>
<comment type="similarity">
    <text evidence="2 10">Belongs to the peptidase S8 family.</text>
</comment>
<keyword evidence="6 10" id="KW-0378">Hydrolase</keyword>
<feature type="signal peptide" evidence="12">
    <location>
        <begin position="1"/>
        <end position="26"/>
    </location>
</feature>
<dbReference type="InterPro" id="IPR050131">
    <property type="entry name" value="Peptidase_S8_subtilisin-like"/>
</dbReference>
<dbReference type="PROSITE" id="PS00138">
    <property type="entry name" value="SUBTILASE_SER"/>
    <property type="match status" value="1"/>
</dbReference>
<dbReference type="Pfam" id="PF22148">
    <property type="entry name" value="Fervidolysin_NPro-like"/>
    <property type="match status" value="1"/>
</dbReference>
<accession>A0A2T0SB34</accession>
<dbReference type="PRINTS" id="PR00723">
    <property type="entry name" value="SUBTILISIN"/>
</dbReference>
<evidence type="ECO:0000259" key="14">
    <source>
        <dbReference type="Pfam" id="PF22148"/>
    </source>
</evidence>
<evidence type="ECO:0000256" key="6">
    <source>
        <dbReference type="ARBA" id="ARBA00022801"/>
    </source>
</evidence>
<dbReference type="InterPro" id="IPR022398">
    <property type="entry name" value="Peptidase_S8_His-AS"/>
</dbReference>
<keyword evidence="5 12" id="KW-0732">Signal</keyword>
<feature type="active site" description="Charge relay system" evidence="9 10">
    <location>
        <position position="214"/>
    </location>
</feature>
<sequence length="459" mass="46048">MERKRCAAALAVAATAVVTLSQPATAAPSDAAAPGAAEVTNQYIVKFKDGADRADVLRRLGTRFGARLSDARQLGTGARLIRADRNAAGLLQALAASDRVEYAEPDVMLHALSVPNDPEYPAQWHYSEPAGGINGPGAWDVTKGSGVVVAVIDTGRTAHPDLDANTVAGYDFISSASNARDGNGRDSNPQDEGDWNATAGECGPGSEAGDSSWHGTHVAGTIAAVSDNGVGVAGVAPQAKVQHARVLGKCGGALSDITDAIVWASGGSVSGVPANATPARVINMSLGGSGRCTRAYQSAITAAVRRGTTVVVASGNSNADGSGYNPGNCNNVVSVSSLNRAGNRAFYSNFGSTVDIAAPGGEVRRATDAPGTRTTPQDGVLSTLNAGTTTPAGPAYKTYMGTSMAAPHVAGVAALLLSHTPGLTPAQAEAALKDTARPIPGSCPEGCGAGLVDAAAAVR</sequence>
<dbReference type="RefSeq" id="WP_245908155.1">
    <property type="nucleotide sequence ID" value="NZ_PVZG01000004.1"/>
</dbReference>
<dbReference type="GO" id="GO:0005576">
    <property type="term" value="C:extracellular region"/>
    <property type="evidence" value="ECO:0007669"/>
    <property type="project" value="UniProtKB-SubCell"/>
</dbReference>
<comment type="caution">
    <text evidence="15">The sequence shown here is derived from an EMBL/GenBank/DDBJ whole genome shotgun (WGS) entry which is preliminary data.</text>
</comment>
<dbReference type="Proteomes" id="UP000239209">
    <property type="component" value="Unassembled WGS sequence"/>
</dbReference>
<evidence type="ECO:0000313" key="16">
    <source>
        <dbReference type="Proteomes" id="UP000239209"/>
    </source>
</evidence>
<dbReference type="InterPro" id="IPR034176">
    <property type="entry name" value="Peptidases_S8_13"/>
</dbReference>
<dbReference type="SUPFAM" id="SSF52743">
    <property type="entry name" value="Subtilisin-like"/>
    <property type="match status" value="1"/>
</dbReference>
<evidence type="ECO:0000313" key="15">
    <source>
        <dbReference type="EMBL" id="PRY30634.1"/>
    </source>
</evidence>
<evidence type="ECO:0000256" key="10">
    <source>
        <dbReference type="PROSITE-ProRule" id="PRU01240"/>
    </source>
</evidence>
<feature type="domain" description="Peptidase S8/S53" evidence="13">
    <location>
        <begin position="144"/>
        <end position="448"/>
    </location>
</feature>
<feature type="domain" description="Fervidolysin-like N-terminal prodomain" evidence="14">
    <location>
        <begin position="31"/>
        <end position="105"/>
    </location>
</feature>
<keyword evidence="16" id="KW-1185">Reference proteome</keyword>
<gene>
    <name evidence="15" type="ORF">CLV70_104186</name>
</gene>
<evidence type="ECO:0000259" key="13">
    <source>
        <dbReference type="Pfam" id="PF00082"/>
    </source>
</evidence>
<name>A0A2T0SB34_9ACTN</name>
<dbReference type="GO" id="GO:0006508">
    <property type="term" value="P:proteolysis"/>
    <property type="evidence" value="ECO:0007669"/>
    <property type="project" value="UniProtKB-KW"/>
</dbReference>
<evidence type="ECO:0000256" key="11">
    <source>
        <dbReference type="SAM" id="MobiDB-lite"/>
    </source>
</evidence>
<evidence type="ECO:0000256" key="5">
    <source>
        <dbReference type="ARBA" id="ARBA00022729"/>
    </source>
</evidence>
<dbReference type="InterPro" id="IPR023828">
    <property type="entry name" value="Peptidase_S8_Ser-AS"/>
</dbReference>
<keyword evidence="8" id="KW-0865">Zymogen</keyword>
<evidence type="ECO:0000256" key="1">
    <source>
        <dbReference type="ARBA" id="ARBA00004613"/>
    </source>
</evidence>
<feature type="chain" id="PRO_5015777400" evidence="12">
    <location>
        <begin position="27"/>
        <end position="459"/>
    </location>
</feature>
<comment type="subcellular location">
    <subcellularLocation>
        <location evidence="1">Secreted</location>
    </subcellularLocation>
</comment>
<evidence type="ECO:0000256" key="12">
    <source>
        <dbReference type="SAM" id="SignalP"/>
    </source>
</evidence>
<dbReference type="Pfam" id="PF00082">
    <property type="entry name" value="Peptidase_S8"/>
    <property type="match status" value="1"/>
</dbReference>
<evidence type="ECO:0000256" key="3">
    <source>
        <dbReference type="ARBA" id="ARBA00022525"/>
    </source>
</evidence>
<evidence type="ECO:0000256" key="2">
    <source>
        <dbReference type="ARBA" id="ARBA00011073"/>
    </source>
</evidence>
<dbReference type="EMBL" id="PVZG01000004">
    <property type="protein sequence ID" value="PRY30634.1"/>
    <property type="molecule type" value="Genomic_DNA"/>
</dbReference>
<dbReference type="AlphaFoldDB" id="A0A2T0SB34"/>
<feature type="active site" description="Charge relay system" evidence="9 10">
    <location>
        <position position="403"/>
    </location>
</feature>
<protein>
    <submittedName>
        <fullName evidence="15">Serine protease</fullName>
    </submittedName>
</protein>
<dbReference type="InterPro" id="IPR036852">
    <property type="entry name" value="Peptidase_S8/S53_dom_sf"/>
</dbReference>
<proteinExistence type="inferred from homology"/>
<dbReference type="InterPro" id="IPR000209">
    <property type="entry name" value="Peptidase_S8/S53_dom"/>
</dbReference>
<dbReference type="PROSITE" id="PS51892">
    <property type="entry name" value="SUBTILASE"/>
    <property type="match status" value="1"/>
</dbReference>
<feature type="region of interest" description="Disordered" evidence="11">
    <location>
        <begin position="366"/>
        <end position="386"/>
    </location>
</feature>
<dbReference type="GO" id="GO:0004252">
    <property type="term" value="F:serine-type endopeptidase activity"/>
    <property type="evidence" value="ECO:0007669"/>
    <property type="project" value="UniProtKB-UniRule"/>
</dbReference>
<evidence type="ECO:0000256" key="4">
    <source>
        <dbReference type="ARBA" id="ARBA00022670"/>
    </source>
</evidence>